<evidence type="ECO:0000256" key="1">
    <source>
        <dbReference type="SAM" id="SignalP"/>
    </source>
</evidence>
<name>A0ABV9P9U0_9FLAO</name>
<feature type="chain" id="PRO_5046910536" evidence="1">
    <location>
        <begin position="20"/>
        <end position="432"/>
    </location>
</feature>
<evidence type="ECO:0000313" key="2">
    <source>
        <dbReference type="EMBL" id="MFC4747054.1"/>
    </source>
</evidence>
<reference evidence="3" key="1">
    <citation type="journal article" date="2019" name="Int. J. Syst. Evol. Microbiol.">
        <title>The Global Catalogue of Microorganisms (GCM) 10K type strain sequencing project: providing services to taxonomists for standard genome sequencing and annotation.</title>
        <authorList>
            <consortium name="The Broad Institute Genomics Platform"/>
            <consortium name="The Broad Institute Genome Sequencing Center for Infectious Disease"/>
            <person name="Wu L."/>
            <person name="Ma J."/>
        </authorList>
    </citation>
    <scope>NUCLEOTIDE SEQUENCE [LARGE SCALE GENOMIC DNA]</scope>
    <source>
        <strain evidence="3">WYCCWR 13023</strain>
    </source>
</reference>
<keyword evidence="1" id="KW-0732">Signal</keyword>
<gene>
    <name evidence="2" type="ORF">ACFO5S_06340</name>
</gene>
<sequence>MIKTLFLLLFITLSVKGIAQEPTYSIKVSFTGRFFCEYNSFNWNLSSGSDLIAYHSDINDTQDKNFTNVKNYSSFNFSLEASTSVEPCASAIEECLRNTTISASATDLIKFSSLRLGGCDFMVGISEFTPNVSIKNLDSTNPTTICAGFQLGLAAFPYGFPNEAYHWQFSLDNITWNDVPDQIVGIPTNNTPTTNFTIQQILGANHKDYLNKNIYFRLGYYQDRAFTTPLVLTYLPCAPVAVKTEYKAPSCNGDNIQKIDVYFEEQLKQNETLSLIYLKNTDPTKTTPLFANTAPITSLVYDNISGLYKYSFTSLGKLEEANEYIVEYQASMNSVPSGTLKALDTFTYTDPKKVEFKISDQILPSCFGGNDGTIEIEVKGGTKDYKFYVDGTLSTAIYNAVNDKYYINGCKAKTYDIKVTDKFDCIDKTADE</sequence>
<dbReference type="EMBL" id="JBHSGV010000002">
    <property type="protein sequence ID" value="MFC4747054.1"/>
    <property type="molecule type" value="Genomic_DNA"/>
</dbReference>
<comment type="caution">
    <text evidence="2">The sequence shown here is derived from an EMBL/GenBank/DDBJ whole genome shotgun (WGS) entry which is preliminary data.</text>
</comment>
<dbReference type="RefSeq" id="WP_213255681.1">
    <property type="nucleotide sequence ID" value="NZ_JAGYWA010000002.1"/>
</dbReference>
<keyword evidence="3" id="KW-1185">Reference proteome</keyword>
<protein>
    <submittedName>
        <fullName evidence="2">SprB repeat-containing protein</fullName>
    </submittedName>
</protein>
<organism evidence="2 3">
    <name type="scientific">Flavobacterium branchiicola</name>
    <dbReference type="NCBI Taxonomy" id="1114875"/>
    <lineage>
        <taxon>Bacteria</taxon>
        <taxon>Pseudomonadati</taxon>
        <taxon>Bacteroidota</taxon>
        <taxon>Flavobacteriia</taxon>
        <taxon>Flavobacteriales</taxon>
        <taxon>Flavobacteriaceae</taxon>
        <taxon>Flavobacterium</taxon>
    </lineage>
</organism>
<evidence type="ECO:0000313" key="3">
    <source>
        <dbReference type="Proteomes" id="UP001595935"/>
    </source>
</evidence>
<proteinExistence type="predicted"/>
<dbReference type="Proteomes" id="UP001595935">
    <property type="component" value="Unassembled WGS sequence"/>
</dbReference>
<feature type="signal peptide" evidence="1">
    <location>
        <begin position="1"/>
        <end position="19"/>
    </location>
</feature>
<accession>A0ABV9P9U0</accession>